<dbReference type="PANTHER" id="PTHR31279:SF58">
    <property type="entry name" value="PROTEIN EXORDIUM-LIKE 2"/>
    <property type="match status" value="1"/>
</dbReference>
<comment type="subcellular location">
    <subcellularLocation>
        <location evidence="1">Secreted</location>
    </subcellularLocation>
</comment>
<evidence type="ECO:0000256" key="3">
    <source>
        <dbReference type="ARBA" id="ARBA00022729"/>
    </source>
</evidence>
<proteinExistence type="predicted"/>
<dbReference type="AlphaFoldDB" id="A0A934W883"/>
<organism evidence="5 6">
    <name type="scientific">Noviherbaspirillum pedocola</name>
    <dbReference type="NCBI Taxonomy" id="2801341"/>
    <lineage>
        <taxon>Bacteria</taxon>
        <taxon>Pseudomonadati</taxon>
        <taxon>Pseudomonadota</taxon>
        <taxon>Betaproteobacteria</taxon>
        <taxon>Burkholderiales</taxon>
        <taxon>Oxalobacteraceae</taxon>
        <taxon>Noviherbaspirillum</taxon>
    </lineage>
</organism>
<name>A0A934W883_9BURK</name>
<dbReference type="InterPro" id="IPR013424">
    <property type="entry name" value="Ice-binding_C"/>
</dbReference>
<evidence type="ECO:0000313" key="5">
    <source>
        <dbReference type="EMBL" id="MBK4735519.1"/>
    </source>
</evidence>
<evidence type="ECO:0000259" key="4">
    <source>
        <dbReference type="Pfam" id="PF07589"/>
    </source>
</evidence>
<gene>
    <name evidence="5" type="ORF">JJB74_12925</name>
</gene>
<dbReference type="PANTHER" id="PTHR31279">
    <property type="entry name" value="PROTEIN EXORDIUM-LIKE 5"/>
    <property type="match status" value="1"/>
</dbReference>
<keyword evidence="6" id="KW-1185">Reference proteome</keyword>
<evidence type="ECO:0000256" key="1">
    <source>
        <dbReference type="ARBA" id="ARBA00004613"/>
    </source>
</evidence>
<comment type="caution">
    <text evidence="5">The sequence shown here is derived from an EMBL/GenBank/DDBJ whole genome shotgun (WGS) entry which is preliminary data.</text>
</comment>
<dbReference type="GO" id="GO:0005576">
    <property type="term" value="C:extracellular region"/>
    <property type="evidence" value="ECO:0007669"/>
    <property type="project" value="UniProtKB-SubCell"/>
</dbReference>
<keyword evidence="2" id="KW-0964">Secreted</keyword>
<sequence length="352" mass="37789">MMIDGKQIENPASLIVAISLLMGLGSASNEVAADPIYNGGPVLGGMTTVNLIYYGWGSQVTTVQPIFNNFISGISGTNWWGITRFYSDRANSPLGVQLGQSIALDASTYGTSLNQSTISSIARNSPQAQGNNLNLVLTGPSISVANFGVTSCGWHAYSGSFVYGFVGNAQNAPTCIDNLVQFRGDPIVGGMLSVIAHELTEAISDPYLSAWKEPGPQTATSGRENADMCAWKYSGIQHDSFGAFNQSFGGQNYLIQDNWLLGQGIIPSFCSFTELPKTTFCRPGLQCKPDFGETYDSPLAQRFQSDIEEPEPEQGTVPEPSMLTLLGVGLMCLCFAHRMNLPKSRNINMTSS</sequence>
<feature type="domain" description="Ice-binding protein C-terminal" evidence="4">
    <location>
        <begin position="316"/>
        <end position="336"/>
    </location>
</feature>
<evidence type="ECO:0000256" key="2">
    <source>
        <dbReference type="ARBA" id="ARBA00022525"/>
    </source>
</evidence>
<dbReference type="Pfam" id="PF04674">
    <property type="entry name" value="Phi_1"/>
    <property type="match status" value="1"/>
</dbReference>
<dbReference type="RefSeq" id="WP_200592268.1">
    <property type="nucleotide sequence ID" value="NZ_JAEPBG010000004.1"/>
</dbReference>
<dbReference type="Proteomes" id="UP000622890">
    <property type="component" value="Unassembled WGS sequence"/>
</dbReference>
<evidence type="ECO:0000313" key="6">
    <source>
        <dbReference type="Proteomes" id="UP000622890"/>
    </source>
</evidence>
<dbReference type="EMBL" id="JAEPBG010000004">
    <property type="protein sequence ID" value="MBK4735519.1"/>
    <property type="molecule type" value="Genomic_DNA"/>
</dbReference>
<protein>
    <submittedName>
        <fullName evidence="5">PEP-CTERM sorting domain-containing protein</fullName>
    </submittedName>
</protein>
<dbReference type="InterPro" id="IPR006766">
    <property type="entry name" value="EXORDIUM-like"/>
</dbReference>
<accession>A0A934W883</accession>
<keyword evidence="3" id="KW-0732">Signal</keyword>
<reference evidence="5" key="1">
    <citation type="submission" date="2021-01" db="EMBL/GenBank/DDBJ databases">
        <title>Genome sequence of strain Noviherbaspirillum sp. DKR-6.</title>
        <authorList>
            <person name="Chaudhary D.K."/>
        </authorList>
    </citation>
    <scope>NUCLEOTIDE SEQUENCE</scope>
    <source>
        <strain evidence="5">DKR-6</strain>
    </source>
</reference>
<dbReference type="Pfam" id="PF07589">
    <property type="entry name" value="PEP-CTERM"/>
    <property type="match status" value="1"/>
</dbReference>